<keyword evidence="2" id="KW-1185">Reference proteome</keyword>
<reference evidence="1 2" key="1">
    <citation type="journal article" date="2023" name="Plants (Basel)">
        <title>Bridging the Gap: Combining Genomics and Transcriptomics Approaches to Understand Stylosanthes scabra, an Orphan Legume from the Brazilian Caatinga.</title>
        <authorList>
            <person name="Ferreira-Neto J.R.C."/>
            <person name="da Silva M.D."/>
            <person name="Binneck E."/>
            <person name="de Melo N.F."/>
            <person name="da Silva R.H."/>
            <person name="de Melo A.L.T.M."/>
            <person name="Pandolfi V."/>
            <person name="Bustamante F.O."/>
            <person name="Brasileiro-Vidal A.C."/>
            <person name="Benko-Iseppon A.M."/>
        </authorList>
    </citation>
    <scope>NUCLEOTIDE SEQUENCE [LARGE SCALE GENOMIC DNA]</scope>
    <source>
        <tissue evidence="1">Leaves</tissue>
    </source>
</reference>
<comment type="caution">
    <text evidence="1">The sequence shown here is derived from an EMBL/GenBank/DDBJ whole genome shotgun (WGS) entry which is preliminary data.</text>
</comment>
<evidence type="ECO:0000313" key="2">
    <source>
        <dbReference type="Proteomes" id="UP001341840"/>
    </source>
</evidence>
<organism evidence="1 2">
    <name type="scientific">Stylosanthes scabra</name>
    <dbReference type="NCBI Taxonomy" id="79078"/>
    <lineage>
        <taxon>Eukaryota</taxon>
        <taxon>Viridiplantae</taxon>
        <taxon>Streptophyta</taxon>
        <taxon>Embryophyta</taxon>
        <taxon>Tracheophyta</taxon>
        <taxon>Spermatophyta</taxon>
        <taxon>Magnoliopsida</taxon>
        <taxon>eudicotyledons</taxon>
        <taxon>Gunneridae</taxon>
        <taxon>Pentapetalae</taxon>
        <taxon>rosids</taxon>
        <taxon>fabids</taxon>
        <taxon>Fabales</taxon>
        <taxon>Fabaceae</taxon>
        <taxon>Papilionoideae</taxon>
        <taxon>50 kb inversion clade</taxon>
        <taxon>dalbergioids sensu lato</taxon>
        <taxon>Dalbergieae</taxon>
        <taxon>Pterocarpus clade</taxon>
        <taxon>Stylosanthes</taxon>
    </lineage>
</organism>
<proteinExistence type="predicted"/>
<protein>
    <submittedName>
        <fullName evidence="1">Uncharacterized protein</fullName>
    </submittedName>
</protein>
<evidence type="ECO:0000313" key="1">
    <source>
        <dbReference type="EMBL" id="MED6110189.1"/>
    </source>
</evidence>
<name>A0ABU6QEA2_9FABA</name>
<sequence>MCMRGHHRANTILNGFWKLDGLRHVYMRWSARLPLPPAAYMPEGTTMWNLQTLYGVTLDQTKASLFSNNIFPNSRTLGLEYKSQKDNNKALFSRFSKKKTDETSISRSVEPHCMNY</sequence>
<dbReference type="Proteomes" id="UP001341840">
    <property type="component" value="Unassembled WGS sequence"/>
</dbReference>
<gene>
    <name evidence="1" type="ORF">PIB30_040676</name>
</gene>
<accession>A0ABU6QEA2</accession>
<dbReference type="EMBL" id="JASCZI010000221">
    <property type="protein sequence ID" value="MED6110189.1"/>
    <property type="molecule type" value="Genomic_DNA"/>
</dbReference>